<dbReference type="SUPFAM" id="SSF56672">
    <property type="entry name" value="DNA/RNA polymerases"/>
    <property type="match status" value="1"/>
</dbReference>
<reference evidence="1 2" key="1">
    <citation type="journal article" date="2016" name="Mol. Biol. Evol.">
        <title>Comparative Genomics of Early-Diverging Mushroom-Forming Fungi Provides Insights into the Origins of Lignocellulose Decay Capabilities.</title>
        <authorList>
            <person name="Nagy L.G."/>
            <person name="Riley R."/>
            <person name="Tritt A."/>
            <person name="Adam C."/>
            <person name="Daum C."/>
            <person name="Floudas D."/>
            <person name="Sun H."/>
            <person name="Yadav J.S."/>
            <person name="Pangilinan J."/>
            <person name="Larsson K.H."/>
            <person name="Matsuura K."/>
            <person name="Barry K."/>
            <person name="Labutti K."/>
            <person name="Kuo R."/>
            <person name="Ohm R.A."/>
            <person name="Bhattacharya S.S."/>
            <person name="Shirouzu T."/>
            <person name="Yoshinaga Y."/>
            <person name="Martin F.M."/>
            <person name="Grigoriev I.V."/>
            <person name="Hibbett D.S."/>
        </authorList>
    </citation>
    <scope>NUCLEOTIDE SEQUENCE [LARGE SCALE GENOMIC DNA]</scope>
    <source>
        <strain evidence="1 2">93-53</strain>
    </source>
</reference>
<dbReference type="InParanoid" id="A0A165BGK5"/>
<dbReference type="OrthoDB" id="3186349at2759"/>
<dbReference type="InterPro" id="IPR043502">
    <property type="entry name" value="DNA/RNA_pol_sf"/>
</dbReference>
<accession>A0A165BGK5</accession>
<protein>
    <submittedName>
        <fullName evidence="1">Uncharacterized protein</fullName>
    </submittedName>
</protein>
<feature type="non-terminal residue" evidence="1">
    <location>
        <position position="1"/>
    </location>
</feature>
<sequence length="60" mass="6500">HGGTGKRRMKLVLATPKLKVVGTVVSLRGWEVDHGLASKVRKWPECENVSEVRGFLGTAG</sequence>
<dbReference type="STRING" id="1314785.A0A165BGK5"/>
<dbReference type="EMBL" id="KV427671">
    <property type="protein sequence ID" value="KZT01017.1"/>
    <property type="molecule type" value="Genomic_DNA"/>
</dbReference>
<evidence type="ECO:0000313" key="2">
    <source>
        <dbReference type="Proteomes" id="UP000076871"/>
    </source>
</evidence>
<dbReference type="AlphaFoldDB" id="A0A165BGK5"/>
<organism evidence="1 2">
    <name type="scientific">Laetiporus sulphureus 93-53</name>
    <dbReference type="NCBI Taxonomy" id="1314785"/>
    <lineage>
        <taxon>Eukaryota</taxon>
        <taxon>Fungi</taxon>
        <taxon>Dikarya</taxon>
        <taxon>Basidiomycota</taxon>
        <taxon>Agaricomycotina</taxon>
        <taxon>Agaricomycetes</taxon>
        <taxon>Polyporales</taxon>
        <taxon>Laetiporus</taxon>
    </lineage>
</organism>
<name>A0A165BGK5_9APHY</name>
<dbReference type="Proteomes" id="UP000076871">
    <property type="component" value="Unassembled WGS sequence"/>
</dbReference>
<keyword evidence="2" id="KW-1185">Reference proteome</keyword>
<dbReference type="GeneID" id="63820419"/>
<feature type="non-terminal residue" evidence="1">
    <location>
        <position position="60"/>
    </location>
</feature>
<dbReference type="RefSeq" id="XP_040758757.1">
    <property type="nucleotide sequence ID" value="XM_040903388.1"/>
</dbReference>
<gene>
    <name evidence="1" type="ORF">LAESUDRAFT_630682</name>
</gene>
<proteinExistence type="predicted"/>
<evidence type="ECO:0000313" key="1">
    <source>
        <dbReference type="EMBL" id="KZT01017.1"/>
    </source>
</evidence>